<name>A0A0E9S2H4_ANGAN</name>
<organism evidence="1">
    <name type="scientific">Anguilla anguilla</name>
    <name type="common">European freshwater eel</name>
    <name type="synonym">Muraena anguilla</name>
    <dbReference type="NCBI Taxonomy" id="7936"/>
    <lineage>
        <taxon>Eukaryota</taxon>
        <taxon>Metazoa</taxon>
        <taxon>Chordata</taxon>
        <taxon>Craniata</taxon>
        <taxon>Vertebrata</taxon>
        <taxon>Euteleostomi</taxon>
        <taxon>Actinopterygii</taxon>
        <taxon>Neopterygii</taxon>
        <taxon>Teleostei</taxon>
        <taxon>Anguilliformes</taxon>
        <taxon>Anguillidae</taxon>
        <taxon>Anguilla</taxon>
    </lineage>
</organism>
<sequence>MLRVFQQKDTVGSPRSLSPPIPSVIFIKPF</sequence>
<protein>
    <submittedName>
        <fullName evidence="1">Uncharacterized protein</fullName>
    </submittedName>
</protein>
<dbReference type="AlphaFoldDB" id="A0A0E9S2H4"/>
<reference evidence="1" key="1">
    <citation type="submission" date="2014-11" db="EMBL/GenBank/DDBJ databases">
        <authorList>
            <person name="Amaro Gonzalez C."/>
        </authorList>
    </citation>
    <scope>NUCLEOTIDE SEQUENCE</scope>
</reference>
<evidence type="ECO:0000313" key="1">
    <source>
        <dbReference type="EMBL" id="JAH34850.1"/>
    </source>
</evidence>
<reference evidence="1" key="2">
    <citation type="journal article" date="2015" name="Fish Shellfish Immunol.">
        <title>Early steps in the European eel (Anguilla anguilla)-Vibrio vulnificus interaction in the gills: Role of the RtxA13 toxin.</title>
        <authorList>
            <person name="Callol A."/>
            <person name="Pajuelo D."/>
            <person name="Ebbesson L."/>
            <person name="Teles M."/>
            <person name="MacKenzie S."/>
            <person name="Amaro C."/>
        </authorList>
    </citation>
    <scope>NUCLEOTIDE SEQUENCE</scope>
</reference>
<dbReference type="EMBL" id="GBXM01073727">
    <property type="protein sequence ID" value="JAH34850.1"/>
    <property type="molecule type" value="Transcribed_RNA"/>
</dbReference>
<accession>A0A0E9S2H4</accession>
<proteinExistence type="predicted"/>